<dbReference type="KEGG" id="kne:92183822"/>
<dbReference type="Proteomes" id="UP001388673">
    <property type="component" value="Unassembled WGS sequence"/>
</dbReference>
<evidence type="ECO:0000313" key="1">
    <source>
        <dbReference type="EMBL" id="KAK8844714.1"/>
    </source>
</evidence>
<keyword evidence="2" id="KW-1185">Reference proteome</keyword>
<organism evidence="1 2">
    <name type="scientific">Kwoniella newhampshirensis</name>
    <dbReference type="NCBI Taxonomy" id="1651941"/>
    <lineage>
        <taxon>Eukaryota</taxon>
        <taxon>Fungi</taxon>
        <taxon>Dikarya</taxon>
        <taxon>Basidiomycota</taxon>
        <taxon>Agaricomycotina</taxon>
        <taxon>Tremellomycetes</taxon>
        <taxon>Tremellales</taxon>
        <taxon>Cryptococcaceae</taxon>
        <taxon>Kwoniella</taxon>
    </lineage>
</organism>
<name>A0AAW0YEH5_9TREE</name>
<sequence length="132" mass="15088">MMFTSARPMGHFSSPQVKMAGSSLSSVQMDLERVKRMPLIGAEMYLDVLNRLLEPLAVIHGPMGLRVWLREVQYFMGTLKTRSFQGMPLTPRERQVTLWYSARWRELRGGPSDMGRPEAQIVLISLAELSMF</sequence>
<evidence type="ECO:0000313" key="2">
    <source>
        <dbReference type="Proteomes" id="UP001388673"/>
    </source>
</evidence>
<gene>
    <name evidence="1" type="ORF">IAR55_006564</name>
</gene>
<dbReference type="RefSeq" id="XP_066799938.1">
    <property type="nucleotide sequence ID" value="XM_066949644.1"/>
</dbReference>
<protein>
    <submittedName>
        <fullName evidence="1">Uncharacterized protein</fullName>
    </submittedName>
</protein>
<proteinExistence type="predicted"/>
<reference evidence="1 2" key="1">
    <citation type="journal article" date="2024" name="bioRxiv">
        <title>Comparative genomics of Cryptococcus and Kwoniella reveals pathogenesis evolution and contrasting karyotype dynamics via intercentromeric recombination or chromosome fusion.</title>
        <authorList>
            <person name="Coelho M.A."/>
            <person name="David-Palma M."/>
            <person name="Shea T."/>
            <person name="Bowers K."/>
            <person name="McGinley-Smith S."/>
            <person name="Mohammad A.W."/>
            <person name="Gnirke A."/>
            <person name="Yurkov A.M."/>
            <person name="Nowrousian M."/>
            <person name="Sun S."/>
            <person name="Cuomo C.A."/>
            <person name="Heitman J."/>
        </authorList>
    </citation>
    <scope>NUCLEOTIDE SEQUENCE [LARGE SCALE GENOMIC DNA]</scope>
    <source>
        <strain evidence="1 2">CBS 13917</strain>
    </source>
</reference>
<dbReference type="GeneID" id="92183822"/>
<dbReference type="EMBL" id="JBCAWK010000013">
    <property type="protein sequence ID" value="KAK8844714.1"/>
    <property type="molecule type" value="Genomic_DNA"/>
</dbReference>
<dbReference type="AlphaFoldDB" id="A0AAW0YEH5"/>
<comment type="caution">
    <text evidence="1">The sequence shown here is derived from an EMBL/GenBank/DDBJ whole genome shotgun (WGS) entry which is preliminary data.</text>
</comment>
<accession>A0AAW0YEH5</accession>